<feature type="region of interest" description="Disordered" evidence="1">
    <location>
        <begin position="202"/>
        <end position="229"/>
    </location>
</feature>
<accession>A0ABV3X093</accession>
<reference evidence="2 3" key="1">
    <citation type="submission" date="2024-01" db="EMBL/GenBank/DDBJ databases">
        <title>New evidence supports the origin of RcGTA from prophage.</title>
        <authorList>
            <person name="Xu Y."/>
            <person name="Liu B."/>
            <person name="Chen F."/>
        </authorList>
    </citation>
    <scope>NUCLEOTIDE SEQUENCE [LARGE SCALE GENOMIC DNA]</scope>
    <source>
        <strain evidence="2 3">CBW1107-2</strain>
    </source>
</reference>
<keyword evidence="3" id="KW-1185">Reference proteome</keyword>
<name>A0ABV3X093_9HYPH</name>
<sequence length="257" mass="27853">MDWNAAIETNREALRRVLAMLVAMVGSGPLGGTKSPETGLSGERTPEAMAGARPTLPRYLHRAVLALLRPAEAAARRLVIIVARDLAAPPSAPRLGRRSAARGGAAVAAPRHTRPLCLPLFDPLPRWNRRQCNAAAGMPRISFPGFTQPAPIPQPPNDFDRVGATRLASRLAALGRALDDLPRQATRFARWRAARDARRRRLESGASRRIGRVSALRPGRPPGLKPARRNGWAHEVHAVLDTVHGLAFWALEPADTS</sequence>
<evidence type="ECO:0000313" key="3">
    <source>
        <dbReference type="Proteomes" id="UP001559025"/>
    </source>
</evidence>
<dbReference type="RefSeq" id="WP_368804566.1">
    <property type="nucleotide sequence ID" value="NZ_JAZHFV010000006.1"/>
</dbReference>
<comment type="caution">
    <text evidence="2">The sequence shown here is derived from an EMBL/GenBank/DDBJ whole genome shotgun (WGS) entry which is preliminary data.</text>
</comment>
<dbReference type="EMBL" id="JAZHFV010000006">
    <property type="protein sequence ID" value="MEX4009689.1"/>
    <property type="molecule type" value="Genomic_DNA"/>
</dbReference>
<organism evidence="2 3">
    <name type="scientific">Neoaquamicrobium sediminum</name>
    <dbReference type="NCBI Taxonomy" id="1849104"/>
    <lineage>
        <taxon>Bacteria</taxon>
        <taxon>Pseudomonadati</taxon>
        <taxon>Pseudomonadota</taxon>
        <taxon>Alphaproteobacteria</taxon>
        <taxon>Hyphomicrobiales</taxon>
        <taxon>Phyllobacteriaceae</taxon>
        <taxon>Neoaquamicrobium</taxon>
    </lineage>
</organism>
<gene>
    <name evidence="2" type="ORF">V1479_20440</name>
</gene>
<protein>
    <submittedName>
        <fullName evidence="2">Uncharacterized protein</fullName>
    </submittedName>
</protein>
<proteinExistence type="predicted"/>
<dbReference type="Proteomes" id="UP001559025">
    <property type="component" value="Unassembled WGS sequence"/>
</dbReference>
<evidence type="ECO:0000256" key="1">
    <source>
        <dbReference type="SAM" id="MobiDB-lite"/>
    </source>
</evidence>
<evidence type="ECO:0000313" key="2">
    <source>
        <dbReference type="EMBL" id="MEX4009689.1"/>
    </source>
</evidence>